<sequence length="197" mass="21232">MSPDFDHHAVTSAQPPATEREPNLLRFGLRPWFYFISAAVIFCALLARLDGVGPFVVGSAVLLIAAHVFGTFLGTRLRDTSHDVVRWKARAGSSDADAPLVVQQPVSLAEMGLPRVTSLADRTNDAWRTRWALGLGAAGGLLLGWWGISELAGPAVSWPGRAFGAVSCGVIGAWAALLIVSFWAIIREAWRQASREE</sequence>
<feature type="transmembrane region" description="Helical" evidence="1">
    <location>
        <begin position="131"/>
        <end position="148"/>
    </location>
</feature>
<keyword evidence="1" id="KW-0812">Transmembrane</keyword>
<reference evidence="2 3" key="1">
    <citation type="submission" date="2019-02" db="EMBL/GenBank/DDBJ databases">
        <title>Deep-cultivation of Planctomycetes and their phenomic and genomic characterization uncovers novel biology.</title>
        <authorList>
            <person name="Wiegand S."/>
            <person name="Jogler M."/>
            <person name="Boedeker C."/>
            <person name="Pinto D."/>
            <person name="Vollmers J."/>
            <person name="Rivas-Marin E."/>
            <person name="Kohn T."/>
            <person name="Peeters S.H."/>
            <person name="Heuer A."/>
            <person name="Rast P."/>
            <person name="Oberbeckmann S."/>
            <person name="Bunk B."/>
            <person name="Jeske O."/>
            <person name="Meyerdierks A."/>
            <person name="Storesund J.E."/>
            <person name="Kallscheuer N."/>
            <person name="Luecker S."/>
            <person name="Lage O.M."/>
            <person name="Pohl T."/>
            <person name="Merkel B.J."/>
            <person name="Hornburger P."/>
            <person name="Mueller R.-W."/>
            <person name="Bruemmer F."/>
            <person name="Labrenz M."/>
            <person name="Spormann A.M."/>
            <person name="Op den Camp H."/>
            <person name="Overmann J."/>
            <person name="Amann R."/>
            <person name="Jetten M.S.M."/>
            <person name="Mascher T."/>
            <person name="Medema M.H."/>
            <person name="Devos D.P."/>
            <person name="Kaster A.-K."/>
            <person name="Ovreas L."/>
            <person name="Rohde M."/>
            <person name="Galperin M.Y."/>
            <person name="Jogler C."/>
        </authorList>
    </citation>
    <scope>NUCLEOTIDE SEQUENCE [LARGE SCALE GENOMIC DNA]</scope>
    <source>
        <strain evidence="2 3">I41</strain>
    </source>
</reference>
<dbReference type="Proteomes" id="UP000317909">
    <property type="component" value="Chromosome"/>
</dbReference>
<keyword evidence="3" id="KW-1185">Reference proteome</keyword>
<evidence type="ECO:0000313" key="3">
    <source>
        <dbReference type="Proteomes" id="UP000317909"/>
    </source>
</evidence>
<keyword evidence="1" id="KW-1133">Transmembrane helix</keyword>
<keyword evidence="1" id="KW-0472">Membrane</keyword>
<gene>
    <name evidence="2" type="ORF">I41_31940</name>
</gene>
<feature type="transmembrane region" description="Helical" evidence="1">
    <location>
        <begin position="55"/>
        <end position="73"/>
    </location>
</feature>
<dbReference type="EMBL" id="CP036339">
    <property type="protein sequence ID" value="QDT74001.1"/>
    <property type="molecule type" value="Genomic_DNA"/>
</dbReference>
<feature type="transmembrane region" description="Helical" evidence="1">
    <location>
        <begin position="32"/>
        <end position="49"/>
    </location>
</feature>
<protein>
    <submittedName>
        <fullName evidence="2">Uncharacterized protein</fullName>
    </submittedName>
</protein>
<name>A0A517U066_9BACT</name>
<dbReference type="AlphaFoldDB" id="A0A517U066"/>
<organism evidence="2 3">
    <name type="scientific">Lacipirellula limnantheis</name>
    <dbReference type="NCBI Taxonomy" id="2528024"/>
    <lineage>
        <taxon>Bacteria</taxon>
        <taxon>Pseudomonadati</taxon>
        <taxon>Planctomycetota</taxon>
        <taxon>Planctomycetia</taxon>
        <taxon>Pirellulales</taxon>
        <taxon>Lacipirellulaceae</taxon>
        <taxon>Lacipirellula</taxon>
    </lineage>
</organism>
<dbReference type="OrthoDB" id="276425at2"/>
<dbReference type="KEGG" id="llh:I41_31940"/>
<dbReference type="RefSeq" id="WP_145433782.1">
    <property type="nucleotide sequence ID" value="NZ_CP036339.1"/>
</dbReference>
<proteinExistence type="predicted"/>
<evidence type="ECO:0000256" key="1">
    <source>
        <dbReference type="SAM" id="Phobius"/>
    </source>
</evidence>
<feature type="transmembrane region" description="Helical" evidence="1">
    <location>
        <begin position="160"/>
        <end position="186"/>
    </location>
</feature>
<evidence type="ECO:0000313" key="2">
    <source>
        <dbReference type="EMBL" id="QDT74001.1"/>
    </source>
</evidence>
<accession>A0A517U066</accession>